<comment type="caution">
    <text evidence="4">The sequence shown here is derived from an EMBL/GenBank/DDBJ whole genome shotgun (WGS) entry which is preliminary data.</text>
</comment>
<proteinExistence type="inferred from homology"/>
<dbReference type="InterPro" id="IPR006015">
    <property type="entry name" value="Universal_stress_UspA"/>
</dbReference>
<keyword evidence="5" id="KW-1185">Reference proteome</keyword>
<comment type="similarity">
    <text evidence="1">Belongs to the universal stress protein A family.</text>
</comment>
<feature type="domain" description="UspA" evidence="3">
    <location>
        <begin position="187"/>
        <end position="325"/>
    </location>
</feature>
<protein>
    <submittedName>
        <fullName evidence="4">Universal stress protein</fullName>
    </submittedName>
</protein>
<evidence type="ECO:0000313" key="4">
    <source>
        <dbReference type="EMBL" id="TQR86737.1"/>
    </source>
</evidence>
<gene>
    <name evidence="4" type="ORF">D8S82_09670</name>
</gene>
<feature type="domain" description="UspA" evidence="3">
    <location>
        <begin position="37"/>
        <end position="175"/>
    </location>
</feature>
<evidence type="ECO:0000313" key="5">
    <source>
        <dbReference type="Proteomes" id="UP000315759"/>
    </source>
</evidence>
<evidence type="ECO:0000259" key="3">
    <source>
        <dbReference type="Pfam" id="PF00582"/>
    </source>
</evidence>
<dbReference type="Gene3D" id="3.40.50.620">
    <property type="entry name" value="HUPs"/>
    <property type="match status" value="2"/>
</dbReference>
<sequence length="351" mass="36563">MALVDRGERENPVLHRDSATAAQPIRGAIVSGEQQQRPVVVGVDGTDEAITAARWAAGLAVWHGEPLHLVHAMTGVDEALLVATNADHADDVGDYPRALGQAVLDRASAAVHADFPTLRITRTLSHDSPRDALVECGRHARMVVTACADVSPQGALLVGSTTLAVATHAACPVVAWRGQAVAPNDRPVVVGVDVDDERSSRGALATAFELADCLGVGVVAVHAVSARRTLGEVDIPILIDWNAIKDEARQRLLDIVALTSDRWPNVTVSCAVEMGRANRVILSQAADAQLVVVGSRGRGGLASVLLGSTSLGVLHHATVPVVVCPARMADPLSEHSGSASTPGRESVASPR</sequence>
<dbReference type="SUPFAM" id="SSF52402">
    <property type="entry name" value="Adenine nucleotide alpha hydrolases-like"/>
    <property type="match status" value="2"/>
</dbReference>
<dbReference type="InterPro" id="IPR014729">
    <property type="entry name" value="Rossmann-like_a/b/a_fold"/>
</dbReference>
<dbReference type="InterPro" id="IPR006016">
    <property type="entry name" value="UspA"/>
</dbReference>
<dbReference type="PRINTS" id="PR01438">
    <property type="entry name" value="UNVRSLSTRESS"/>
</dbReference>
<name>A0A544W3B9_9MYCO</name>
<dbReference type="PANTHER" id="PTHR31964:SF113">
    <property type="entry name" value="USPA DOMAIN-CONTAINING PROTEIN"/>
    <property type="match status" value="1"/>
</dbReference>
<dbReference type="EMBL" id="VIFX01000010">
    <property type="protein sequence ID" value="TQR86737.1"/>
    <property type="molecule type" value="Genomic_DNA"/>
</dbReference>
<dbReference type="Proteomes" id="UP000315759">
    <property type="component" value="Unassembled WGS sequence"/>
</dbReference>
<dbReference type="Pfam" id="PF00582">
    <property type="entry name" value="Usp"/>
    <property type="match status" value="2"/>
</dbReference>
<dbReference type="AlphaFoldDB" id="A0A544W3B9"/>
<dbReference type="PANTHER" id="PTHR31964">
    <property type="entry name" value="ADENINE NUCLEOTIDE ALPHA HYDROLASES-LIKE SUPERFAMILY PROTEIN"/>
    <property type="match status" value="1"/>
</dbReference>
<reference evidence="4 5" key="1">
    <citation type="submission" date="2018-10" db="EMBL/GenBank/DDBJ databases">
        <title>Draft genome of Mycobacterium hodleri strain B.</title>
        <authorList>
            <person name="Amande T.J."/>
            <person name="Mcgenity T.J."/>
        </authorList>
    </citation>
    <scope>NUCLEOTIDE SEQUENCE [LARGE SCALE GENOMIC DNA]</scope>
    <source>
        <strain evidence="4 5">B</strain>
    </source>
</reference>
<feature type="region of interest" description="Disordered" evidence="2">
    <location>
        <begin position="332"/>
        <end position="351"/>
    </location>
</feature>
<evidence type="ECO:0000256" key="2">
    <source>
        <dbReference type="SAM" id="MobiDB-lite"/>
    </source>
</evidence>
<accession>A0A544W3B9</accession>
<organism evidence="4 5">
    <name type="scientific">Mycolicibacterium hodleri</name>
    <dbReference type="NCBI Taxonomy" id="49897"/>
    <lineage>
        <taxon>Bacteria</taxon>
        <taxon>Bacillati</taxon>
        <taxon>Actinomycetota</taxon>
        <taxon>Actinomycetes</taxon>
        <taxon>Mycobacteriales</taxon>
        <taxon>Mycobacteriaceae</taxon>
        <taxon>Mycolicibacterium</taxon>
    </lineage>
</organism>
<evidence type="ECO:0000256" key="1">
    <source>
        <dbReference type="ARBA" id="ARBA00008791"/>
    </source>
</evidence>